<comment type="caution">
    <text evidence="1">The sequence shown here is derived from an EMBL/GenBank/DDBJ whole genome shotgun (WGS) entry which is preliminary data.</text>
</comment>
<reference evidence="1" key="1">
    <citation type="journal article" date="2014" name="Int. J. Syst. Evol. Microbiol.">
        <title>Complete genome sequence of Corynebacterium casei LMG S-19264T (=DSM 44701T), isolated from a smear-ripened cheese.</title>
        <authorList>
            <consortium name="US DOE Joint Genome Institute (JGI-PGF)"/>
            <person name="Walter F."/>
            <person name="Albersmeier A."/>
            <person name="Kalinowski J."/>
            <person name="Ruckert C."/>
        </authorList>
    </citation>
    <scope>NUCLEOTIDE SEQUENCE</scope>
    <source>
        <strain evidence="1">JCM 19018</strain>
    </source>
</reference>
<accession>A0A830EN79</accession>
<dbReference type="EMBL" id="BMPD01000006">
    <property type="protein sequence ID" value="GGK78484.1"/>
    <property type="molecule type" value="Genomic_DNA"/>
</dbReference>
<proteinExistence type="predicted"/>
<sequence length="64" mass="6577">MLAISPQAGACDDKHLVTAGDGGSTLPKLTTTGSLCSDIEGLAADTNLNYSDERDNGFGTDSWT</sequence>
<gene>
    <name evidence="1" type="ORF">GCM10009067_33610</name>
</gene>
<organism evidence="1 2">
    <name type="scientific">Haloarcula sebkhae</name>
    <dbReference type="NCBI Taxonomy" id="932660"/>
    <lineage>
        <taxon>Archaea</taxon>
        <taxon>Methanobacteriati</taxon>
        <taxon>Methanobacteriota</taxon>
        <taxon>Stenosarchaea group</taxon>
        <taxon>Halobacteria</taxon>
        <taxon>Halobacteriales</taxon>
        <taxon>Haloarculaceae</taxon>
        <taxon>Haloarcula</taxon>
    </lineage>
</organism>
<evidence type="ECO:0000313" key="1">
    <source>
        <dbReference type="EMBL" id="GGK78484.1"/>
    </source>
</evidence>
<name>A0A830EN79_9EURY</name>
<reference evidence="1" key="2">
    <citation type="submission" date="2020-09" db="EMBL/GenBank/DDBJ databases">
        <authorList>
            <person name="Sun Q."/>
            <person name="Ohkuma M."/>
        </authorList>
    </citation>
    <scope>NUCLEOTIDE SEQUENCE</scope>
    <source>
        <strain evidence="1">JCM 19018</strain>
    </source>
</reference>
<dbReference type="Proteomes" id="UP000614221">
    <property type="component" value="Unassembled WGS sequence"/>
</dbReference>
<protein>
    <submittedName>
        <fullName evidence="1">Uncharacterized protein</fullName>
    </submittedName>
</protein>
<evidence type="ECO:0000313" key="2">
    <source>
        <dbReference type="Proteomes" id="UP000614221"/>
    </source>
</evidence>
<dbReference type="AlphaFoldDB" id="A0A830EN79"/>